<keyword evidence="2" id="KW-0560">Oxidoreductase</keyword>
<dbReference type="InterPro" id="IPR050217">
    <property type="entry name" value="Peroxiredoxin"/>
</dbReference>
<keyword evidence="4" id="KW-0934">Plastid</keyword>
<keyword evidence="4" id="KW-0150">Chloroplast</keyword>
<dbReference type="GO" id="GO:0006979">
    <property type="term" value="P:response to oxidative stress"/>
    <property type="evidence" value="ECO:0007669"/>
    <property type="project" value="TreeGrafter"/>
</dbReference>
<dbReference type="PANTHER" id="PTHR10681:SF128">
    <property type="entry name" value="THIOREDOXIN-DEPENDENT PEROXIDE REDUCTASE, MITOCHONDRIAL"/>
    <property type="match status" value="1"/>
</dbReference>
<comment type="similarity">
    <text evidence="1">Belongs to the peroxiredoxin family. AhpC/Prx1 subfamily.</text>
</comment>
<dbReference type="PROSITE" id="PS51352">
    <property type="entry name" value="THIOREDOXIN_2"/>
    <property type="match status" value="1"/>
</dbReference>
<dbReference type="Gene3D" id="3.40.30.10">
    <property type="entry name" value="Glutaredoxin"/>
    <property type="match status" value="1"/>
</dbReference>
<evidence type="ECO:0000313" key="4">
    <source>
        <dbReference type="EMBL" id="AIR75396.1"/>
    </source>
</evidence>
<geneLocation type="chloroplast" evidence="4"/>
<evidence type="ECO:0000256" key="1">
    <source>
        <dbReference type="ARBA" id="ARBA00009796"/>
    </source>
</evidence>
<dbReference type="AlphaFoldDB" id="A0A089VGI8"/>
<dbReference type="InterPro" id="IPR036249">
    <property type="entry name" value="Thioredoxin-like_sf"/>
</dbReference>
<gene>
    <name evidence="4" type="primary">ycf42</name>
</gene>
<dbReference type="GO" id="GO:0042744">
    <property type="term" value="P:hydrogen peroxide catabolic process"/>
    <property type="evidence" value="ECO:0007669"/>
    <property type="project" value="TreeGrafter"/>
</dbReference>
<name>A0A089VGI8_9STRA</name>
<dbReference type="PANTHER" id="PTHR10681">
    <property type="entry name" value="THIOREDOXIN PEROXIDASE"/>
    <property type="match status" value="1"/>
</dbReference>
<dbReference type="GO" id="GO:0045454">
    <property type="term" value="P:cell redox homeostasis"/>
    <property type="evidence" value="ECO:0007669"/>
    <property type="project" value="TreeGrafter"/>
</dbReference>
<sequence>MATFPQIGKRAPNFVTVGVFKKKLGRIRLSDYRGKKYVLLIFYPANFTPVSPTELLTLSDRISEFRKLSTQILAVSIDSPFSHLQSLLVSRKEGGLANLNYPLISDLSHTITKDYKLLTEEGLGLPGVFIIDKEGIIQYYTVNNLLCSRSVNELLRIIESIQYVKKYPGQACPANWSAIPSIDIQQDTQMLYSHPLKSKLYFRDLYASNKN</sequence>
<dbReference type="InterPro" id="IPR000866">
    <property type="entry name" value="AhpC/TSA"/>
</dbReference>
<dbReference type="GO" id="GO:0005829">
    <property type="term" value="C:cytosol"/>
    <property type="evidence" value="ECO:0007669"/>
    <property type="project" value="TreeGrafter"/>
</dbReference>
<protein>
    <recommendedName>
        <fullName evidence="3">Thioredoxin domain-containing protein</fullName>
    </recommendedName>
</protein>
<dbReference type="InterPro" id="IPR013766">
    <property type="entry name" value="Thioredoxin_domain"/>
</dbReference>
<dbReference type="PIRSF" id="PIRSF000239">
    <property type="entry name" value="AHPC"/>
    <property type="match status" value="1"/>
</dbReference>
<accession>A0A089VGI8</accession>
<reference evidence="4" key="2">
    <citation type="submission" date="2014-06" db="EMBL/GenBank/DDBJ databases">
        <authorList>
            <person name="Sabir J.S.M."/>
            <person name="Yu M."/>
            <person name="Ashworth M.P."/>
            <person name="Baeshen N.A."/>
            <person name="Baeshen M.N."/>
            <person name="Bahieldin A."/>
            <person name="Theriot E.C."/>
            <person name="Jansen R.K."/>
        </authorList>
    </citation>
    <scope>NUCLEOTIDE SEQUENCE</scope>
</reference>
<dbReference type="Pfam" id="PF00578">
    <property type="entry name" value="AhpC-TSA"/>
    <property type="match status" value="1"/>
</dbReference>
<dbReference type="GO" id="GO:0008379">
    <property type="term" value="F:thioredoxin peroxidase activity"/>
    <property type="evidence" value="ECO:0007669"/>
    <property type="project" value="TreeGrafter"/>
</dbReference>
<evidence type="ECO:0000259" key="3">
    <source>
        <dbReference type="PROSITE" id="PS51352"/>
    </source>
</evidence>
<feature type="domain" description="Thioredoxin" evidence="3">
    <location>
        <begin position="5"/>
        <end position="163"/>
    </location>
</feature>
<dbReference type="SUPFAM" id="SSF52833">
    <property type="entry name" value="Thioredoxin-like"/>
    <property type="match status" value="1"/>
</dbReference>
<dbReference type="CDD" id="cd03015">
    <property type="entry name" value="PRX_Typ2cys"/>
    <property type="match status" value="1"/>
</dbReference>
<proteinExistence type="inferred from homology"/>
<evidence type="ECO:0000256" key="2">
    <source>
        <dbReference type="ARBA" id="ARBA00023002"/>
    </source>
</evidence>
<dbReference type="EMBL" id="KJ958480">
    <property type="protein sequence ID" value="AIR75396.1"/>
    <property type="molecule type" value="Genomic_DNA"/>
</dbReference>
<organism evidence="4">
    <name type="scientific">Cyclotella sp. L04_2</name>
    <dbReference type="NCBI Taxonomy" id="1549163"/>
    <lineage>
        <taxon>Eukaryota</taxon>
        <taxon>Sar</taxon>
        <taxon>Stramenopiles</taxon>
        <taxon>Ochrophyta</taxon>
        <taxon>Bacillariophyta</taxon>
        <taxon>Coscinodiscophyceae</taxon>
        <taxon>Thalassiosirophycidae</taxon>
        <taxon>Stephanodiscales</taxon>
        <taxon>Stephanodiscaceae</taxon>
        <taxon>Cyclotella</taxon>
    </lineage>
</organism>
<dbReference type="InterPro" id="IPR024706">
    <property type="entry name" value="Peroxiredoxin_AhpC-typ"/>
</dbReference>
<dbReference type="GO" id="GO:0033554">
    <property type="term" value="P:cellular response to stress"/>
    <property type="evidence" value="ECO:0007669"/>
    <property type="project" value="TreeGrafter"/>
</dbReference>
<reference evidence="4" key="1">
    <citation type="journal article" date="2014" name="PLoS ONE">
        <title>Conserved gene order and expanded inverted repeats characterize plastid genomes of Thalassiosirales.</title>
        <authorList>
            <person name="Sabir J.S."/>
            <person name="Yu M."/>
            <person name="Ashworth M.P."/>
            <person name="Baeshen N.A."/>
            <person name="Baeshen M.N."/>
            <person name="Bahieldin A."/>
            <person name="Theriot E.C."/>
            <person name="Jansen R.K."/>
        </authorList>
    </citation>
    <scope>NUCLEOTIDE SEQUENCE</scope>
</reference>